<dbReference type="Proteomes" id="UP001172673">
    <property type="component" value="Unassembled WGS sequence"/>
</dbReference>
<reference evidence="1" key="1">
    <citation type="submission" date="2022-10" db="EMBL/GenBank/DDBJ databases">
        <title>Culturing micro-colonial fungi from biological soil crusts in the Mojave desert and describing Neophaeococcomyces mojavensis, and introducing the new genera and species Taxawa tesnikishii.</title>
        <authorList>
            <person name="Kurbessoian T."/>
            <person name="Stajich J.E."/>
        </authorList>
    </citation>
    <scope>NUCLEOTIDE SEQUENCE</scope>
    <source>
        <strain evidence="1">TK_41</strain>
    </source>
</reference>
<evidence type="ECO:0000313" key="2">
    <source>
        <dbReference type="Proteomes" id="UP001172673"/>
    </source>
</evidence>
<organism evidence="1 2">
    <name type="scientific">Cladophialophora chaetospira</name>
    <dbReference type="NCBI Taxonomy" id="386627"/>
    <lineage>
        <taxon>Eukaryota</taxon>
        <taxon>Fungi</taxon>
        <taxon>Dikarya</taxon>
        <taxon>Ascomycota</taxon>
        <taxon>Pezizomycotina</taxon>
        <taxon>Eurotiomycetes</taxon>
        <taxon>Chaetothyriomycetidae</taxon>
        <taxon>Chaetothyriales</taxon>
        <taxon>Herpotrichiellaceae</taxon>
        <taxon>Cladophialophora</taxon>
    </lineage>
</organism>
<dbReference type="AlphaFoldDB" id="A0AA39CKL8"/>
<evidence type="ECO:0000313" key="1">
    <source>
        <dbReference type="EMBL" id="KAJ9611419.1"/>
    </source>
</evidence>
<protein>
    <recommendedName>
        <fullName evidence="3">F-box domain-containing protein</fullName>
    </recommendedName>
</protein>
<accession>A0AA39CKL8</accession>
<sequence>MATPGQRRLPVDLPNEIIALVLEELAKNTKKAIANLRLTCKRLHDVSEPVFFRSILLESTFPYDDAQHCLNVRQERHSHVQDLTMVYGFGISKHHPSMPQCLGSFKNLKSMRISAFAFNDYQDFRLFCTILDYQLTTNAFSELKECSISLKSFDKTSALKISSLLKACKLSKLALHYIDLRDINSTSSLIGHHSCLKELELNECAWDATTLAAILAVPSKLETFAVEMQIPKRRHSPNLYDEQLETLQKTINLLSEKQKSLKTLKLTVDDWDRYYFNLSQTLDFTGLHGVKEMSFKTTGGRLPFMPFENLPNCERLEIFLTEPVSLLLIARNLKEHRSNGGSSRVPKSLRRLDIFADDRDGSYDGFRFSENAKIRVGMKELMEILEIPHLTYTQQGGSPSWKTFSAEWDPTSTDGDIAVKELSGNQVDAVTMYW</sequence>
<keyword evidence="2" id="KW-1185">Reference proteome</keyword>
<dbReference type="EMBL" id="JAPDRK010000006">
    <property type="protein sequence ID" value="KAJ9611419.1"/>
    <property type="molecule type" value="Genomic_DNA"/>
</dbReference>
<evidence type="ECO:0008006" key="3">
    <source>
        <dbReference type="Google" id="ProtNLM"/>
    </source>
</evidence>
<proteinExistence type="predicted"/>
<dbReference type="SUPFAM" id="SSF52047">
    <property type="entry name" value="RNI-like"/>
    <property type="match status" value="1"/>
</dbReference>
<dbReference type="Gene3D" id="3.80.10.10">
    <property type="entry name" value="Ribonuclease Inhibitor"/>
    <property type="match status" value="1"/>
</dbReference>
<comment type="caution">
    <text evidence="1">The sequence shown here is derived from an EMBL/GenBank/DDBJ whole genome shotgun (WGS) entry which is preliminary data.</text>
</comment>
<dbReference type="InterPro" id="IPR032675">
    <property type="entry name" value="LRR_dom_sf"/>
</dbReference>
<gene>
    <name evidence="1" type="ORF">H2200_004603</name>
</gene>
<name>A0AA39CKL8_9EURO</name>